<keyword evidence="2" id="KW-0201">Cytochrome c-type biogenesis</keyword>
<dbReference type="GO" id="GO:0017004">
    <property type="term" value="P:cytochrome complex assembly"/>
    <property type="evidence" value="ECO:0007669"/>
    <property type="project" value="UniProtKB-KW"/>
</dbReference>
<dbReference type="Proteomes" id="UP000261931">
    <property type="component" value="Unassembled WGS sequence"/>
</dbReference>
<dbReference type="PANTHER" id="PTHR42852:SF18">
    <property type="entry name" value="CHROMOSOME UNDETERMINED SCAFFOLD_47, WHOLE GENOME SHOTGUN SEQUENCE"/>
    <property type="match status" value="1"/>
</dbReference>
<dbReference type="InterPro" id="IPR050553">
    <property type="entry name" value="Thioredoxin_ResA/DsbE_sf"/>
</dbReference>
<dbReference type="InterPro" id="IPR001640">
    <property type="entry name" value="Lgt"/>
</dbReference>
<reference evidence="6 7" key="1">
    <citation type="submission" date="2018-08" db="EMBL/GenBank/DDBJ databases">
        <title>Hydrogenophaga sp. LA-38 isolated from sludge.</title>
        <authorList>
            <person name="Im W.-T."/>
        </authorList>
    </citation>
    <scope>NUCLEOTIDE SEQUENCE [LARGE SCALE GENOMIC DNA]</scope>
    <source>
        <strain evidence="6 7">LA-38</strain>
    </source>
</reference>
<organism evidence="6 7">
    <name type="scientific">Hydrogenophaga borbori</name>
    <dbReference type="NCBI Taxonomy" id="2294117"/>
    <lineage>
        <taxon>Bacteria</taxon>
        <taxon>Pseudomonadati</taxon>
        <taxon>Pseudomonadota</taxon>
        <taxon>Betaproteobacteria</taxon>
        <taxon>Burkholderiales</taxon>
        <taxon>Comamonadaceae</taxon>
        <taxon>Hydrogenophaga</taxon>
    </lineage>
</organism>
<feature type="transmembrane region" description="Helical" evidence="4">
    <location>
        <begin position="82"/>
        <end position="98"/>
    </location>
</feature>
<dbReference type="PROSITE" id="PS51352">
    <property type="entry name" value="THIOREDOXIN_2"/>
    <property type="match status" value="1"/>
</dbReference>
<dbReference type="GO" id="GO:0015036">
    <property type="term" value="F:disulfide oxidoreductase activity"/>
    <property type="evidence" value="ECO:0007669"/>
    <property type="project" value="UniProtKB-ARBA"/>
</dbReference>
<evidence type="ECO:0000256" key="3">
    <source>
        <dbReference type="ARBA" id="ARBA00023284"/>
    </source>
</evidence>
<keyword evidence="7" id="KW-1185">Reference proteome</keyword>
<keyword evidence="4" id="KW-1133">Transmembrane helix</keyword>
<gene>
    <name evidence="6" type="ORF">DY262_02700</name>
</gene>
<comment type="caution">
    <text evidence="6">The sequence shown here is derived from an EMBL/GenBank/DDBJ whole genome shotgun (WGS) entry which is preliminary data.</text>
</comment>
<feature type="transmembrane region" description="Helical" evidence="4">
    <location>
        <begin position="12"/>
        <end position="32"/>
    </location>
</feature>
<sequence>MNPAITLGPLVLPWGLGAVLASLLVAWALGRWLGRRQGVDPGDALWGALWAGALLARIAFIVEYRSAYLAEPLSMLDIRDGGWNPVAGLLGAWLYALVRARRHAPQTWPALRSALLAGTAVFVAGMGALSALPDTDRRLPALTVRSLQGAEVDLRAFQGKPTVINLWATWCPPCVREMPVLAAAQRQSPDVNVVFLNQGEAADQVRAWLRSRGLDLDNALIDEARAAGAAFQQKAFPTTLFFDSDGRLVATRIGELSAATLQERLARIRR</sequence>
<dbReference type="InterPro" id="IPR017937">
    <property type="entry name" value="Thioredoxin_CS"/>
</dbReference>
<dbReference type="GO" id="GO:0030313">
    <property type="term" value="C:cell envelope"/>
    <property type="evidence" value="ECO:0007669"/>
    <property type="project" value="UniProtKB-SubCell"/>
</dbReference>
<keyword evidence="4" id="KW-0472">Membrane</keyword>
<evidence type="ECO:0000313" key="6">
    <source>
        <dbReference type="EMBL" id="RFP82748.1"/>
    </source>
</evidence>
<evidence type="ECO:0000313" key="7">
    <source>
        <dbReference type="Proteomes" id="UP000261931"/>
    </source>
</evidence>
<dbReference type="SUPFAM" id="SSF52833">
    <property type="entry name" value="Thioredoxin-like"/>
    <property type="match status" value="1"/>
</dbReference>
<dbReference type="Pfam" id="PF01790">
    <property type="entry name" value="LGT"/>
    <property type="match status" value="1"/>
</dbReference>
<dbReference type="InterPro" id="IPR013766">
    <property type="entry name" value="Thioredoxin_domain"/>
</dbReference>
<feature type="domain" description="Thioredoxin" evidence="5">
    <location>
        <begin position="133"/>
        <end position="270"/>
    </location>
</feature>
<feature type="transmembrane region" description="Helical" evidence="4">
    <location>
        <begin position="110"/>
        <end position="132"/>
    </location>
</feature>
<dbReference type="RefSeq" id="WP_116957419.1">
    <property type="nucleotide sequence ID" value="NZ_QVLS01000001.1"/>
</dbReference>
<dbReference type="EMBL" id="QVLS01000001">
    <property type="protein sequence ID" value="RFP82748.1"/>
    <property type="molecule type" value="Genomic_DNA"/>
</dbReference>
<keyword evidence="4" id="KW-0812">Transmembrane</keyword>
<dbReference type="AlphaFoldDB" id="A0A372EQ56"/>
<evidence type="ECO:0000256" key="1">
    <source>
        <dbReference type="ARBA" id="ARBA00004196"/>
    </source>
</evidence>
<evidence type="ECO:0000259" key="5">
    <source>
        <dbReference type="PROSITE" id="PS51352"/>
    </source>
</evidence>
<evidence type="ECO:0000256" key="4">
    <source>
        <dbReference type="SAM" id="Phobius"/>
    </source>
</evidence>
<feature type="transmembrane region" description="Helical" evidence="4">
    <location>
        <begin position="44"/>
        <end position="62"/>
    </location>
</feature>
<name>A0A372EQ56_9BURK</name>
<dbReference type="CDD" id="cd02966">
    <property type="entry name" value="TlpA_like_family"/>
    <property type="match status" value="1"/>
</dbReference>
<dbReference type="PANTHER" id="PTHR42852">
    <property type="entry name" value="THIOL:DISULFIDE INTERCHANGE PROTEIN DSBE"/>
    <property type="match status" value="1"/>
</dbReference>
<dbReference type="PROSITE" id="PS00194">
    <property type="entry name" value="THIOREDOXIN_1"/>
    <property type="match status" value="1"/>
</dbReference>
<keyword evidence="3" id="KW-0676">Redox-active center</keyword>
<dbReference type="InterPro" id="IPR036249">
    <property type="entry name" value="Thioredoxin-like_sf"/>
</dbReference>
<accession>A0A372EQ56</accession>
<dbReference type="Pfam" id="PF08534">
    <property type="entry name" value="Redoxin"/>
    <property type="match status" value="1"/>
</dbReference>
<protein>
    <submittedName>
        <fullName evidence="6">TlpA family protein disulfide reductase</fullName>
    </submittedName>
</protein>
<evidence type="ECO:0000256" key="2">
    <source>
        <dbReference type="ARBA" id="ARBA00022748"/>
    </source>
</evidence>
<comment type="subcellular location">
    <subcellularLocation>
        <location evidence="1">Cell envelope</location>
    </subcellularLocation>
</comment>
<proteinExistence type="predicted"/>
<dbReference type="Gene3D" id="3.40.30.10">
    <property type="entry name" value="Glutaredoxin"/>
    <property type="match status" value="1"/>
</dbReference>
<dbReference type="InterPro" id="IPR013740">
    <property type="entry name" value="Redoxin"/>
</dbReference>